<dbReference type="NCBIfam" id="TIGR04183">
    <property type="entry name" value="Por_Secre_tail"/>
    <property type="match status" value="1"/>
</dbReference>
<dbReference type="RefSeq" id="WP_136152878.1">
    <property type="nucleotide sequence ID" value="NZ_CP038810.1"/>
</dbReference>
<dbReference type="SUPFAM" id="SSF48726">
    <property type="entry name" value="Immunoglobulin"/>
    <property type="match status" value="2"/>
</dbReference>
<name>A0A4P7PW22_9FLAO</name>
<feature type="domain" description="Ig-like" evidence="2">
    <location>
        <begin position="1060"/>
        <end position="1174"/>
    </location>
</feature>
<dbReference type="InterPro" id="IPR044023">
    <property type="entry name" value="Ig_7"/>
</dbReference>
<dbReference type="SMART" id="SM00409">
    <property type="entry name" value="IG"/>
    <property type="match status" value="2"/>
</dbReference>
<dbReference type="InterPro" id="IPR006626">
    <property type="entry name" value="PbH1"/>
</dbReference>
<dbReference type="Gene3D" id="2.60.120.260">
    <property type="entry name" value="Galactose-binding domain-like"/>
    <property type="match status" value="1"/>
</dbReference>
<dbReference type="Pfam" id="PF19081">
    <property type="entry name" value="Ig_7"/>
    <property type="match status" value="2"/>
</dbReference>
<dbReference type="PROSITE" id="PS50835">
    <property type="entry name" value="IG_LIKE"/>
    <property type="match status" value="3"/>
</dbReference>
<dbReference type="InterPro" id="IPR045474">
    <property type="entry name" value="GEVED"/>
</dbReference>
<dbReference type="Gene3D" id="2.60.40.2700">
    <property type="match status" value="1"/>
</dbReference>
<sequence length="4064" mass="413093">MSNNYTKLNSSTSTWFKKAGQKNLFFMLFFMLFSFISVNAQVDVASSGGTPTASYVTLKGAFDAINTGTHTGTITIGISGNTTETATAVLNASGAGLANYTTIGISPTGGVARTISGAIAAGSPLIDLNGADNVTIDGLNIGGNALTISNTTVSAISGTSTIRFQADATTNTITNCSVLGSSTSAIGTNGGNIWFASGAITTGNDNNTISNCNIGPAGVNLPSKCIYFTGTSNTHPGTANSGIVITNNNFFDYFSATVNSSAIDLNSGTATATITNNKFYQTATRTQTTTGISHRAITLNNGSGDNYTVTGNTIGYSSSAGTGTYGFVLPTTTSGSFIGIIASVGSTNATTISSNTITNIAISGGGSGTGTSAVVRGILVTGGLTTCNSNTIGSQSATGAITYTSNSTSASDFLGMFNSGSSNWATNNNNIGGITVSNSSTGAANLYALRCGTSSAATWTCTGNTIGGTVANSLSSTSTATGSIVNGITNTASAATITGNTIRNMNAAGGTGTTTSAGMAGIVVNASSANHTVGSNTIYNLSSTATGAATLNGVYFASSTGANVVEKNLIYDLNAASATSLLNGIFANAGNATYKNNMVRLGTFGTSATVGMAISGINENGGTNNVYNNSVYIGGAPATGALNSFAFQSVVTTNTRAFQNNIFVNSRSNSGSTGKHYAIRVGGTAANPAGLTSNYNILFANGTGGFTGLFNAVDQATIANWRSATGQDANSLSTNVPFLGATAATPNLHLDGSATLAEGLGLAIGTVTDDFDGETRSGLTPTDIGADALNAIAPSVVVINSVSASPSTTGLCTAVSRTITATTTAGGSPITSVTLNYAINGVAQTGIAMTGGSTTGTSDWTAVIPVASPVNAAITWSVTAIDPVVIRNTAVATYQDEPLLGATASATASPAIVCNGSTVTLTGIVSAPGSRSLGAGASTSSSSGASMFSGAWGGHKTQYIIRASELTAIGLGAGNITSLAFEATTAFNGYEGFAVNIGHTSATVAAIPMITTGLNQVYTGTGTNGAYATTIGVNTLTFSSPFNWDGVSNVVVQFCWAKNPAASSTTGTTVKVDTVSFTCTASGQKDQTLPPAFCPLSTSSDFGTSTTGTSRPKFTFAGQVTAPITTYSWVDNTTSLVVGTTNPLTITPTSGTTYTVTASTAGGCSATATTNAITVQALPSAPNATNGFRCGTGLVPSATVASTTGLPSPIFRWYADLTGGTALQSSTSTSYTTSITDTKTFYVTEFNGTCESSPRTAITLTVNPPPTITITTTTGNQVNCGSGSFNVVLHAASGDPGMTYSWTTTSGTAVINSGAGTADLNVTVTQSADFIVTGIPTDTACAPVVKLFPVSVYPLPVATVTTTASGVCPGTSATINSGLSAGNFTATCLTPVTTLSTPPAGAVTLINAGVINVTQNSATQSTDDGFWNAIPLGFSFNYFGTLYTTVNASTNGAVNFGAAGSTQFNFSGGFPNTGNPANMIALAARDLNAVSGSIKYWTEGNAPNRRFVIQYNSIPGYVTATTGTGNNSVEGIFYETLGTVDIRVISSVNGTGGTTNTNTKYIGLQDGTRTIGATAPNCSTLASNYWNGVTAEVTTPQTWKFSPPSNYYVTWSTVSPSNVLTTIGTANTLNNFSLTVSPGVTTVYDLRYTNTTTGCTNIADSNRVTMTIINNVAPSTTAVASATTICFGDSSNLSLTGNVNSIGNTDGLAYQWQVSTDGGANYTNIDGATSATTTVTPSVASKYKCLVTACNAIPVPSSEVSIGFANSVTVTPSTGRCGLGTVDLYATASAGDVKWYASASGGTALFTGSPYTPTLNTTTTYYAAAETTGPACSSARVPLVVNVTTPPSLTISQTSPATICSGTSQAITLVGGGAYNTFSWSSPLTVSTVTPGVSYTLAPTTNNNYVLTASQSSGQQCVTTVPFSVNVNTVVVSANTSASPICIGTSATLTADPSVAIAYAASTATNTADTEIFNVTFGSINNTSDCGTTGGGASEVNLYSDYTALSPAVVAQGATIPLSVSIGTCDGNYDKFLNVFIDYNRDGDFNDAGERVYSSSAVSNAPQVETGSVLIPATASLGTTRMRVMLQEGATDSSSPSGTYTYGETEDYSITITGTTSRSYSWSVVGNPAVISTAQTFSVSPTTTTVYRVTVTDPVINCSNYTDVTVAVNSNPINPLSGGATSICLGTPTIPASIDFNSVDGIGTPTAGLQWTSSNVAVATIDNDGVLTPLTAGTTTVGAYIYNSSTGCTTYSPNTIVVNVYNPIVKTSEPVSQTILPTTNTSFTVAATGSNVQYQWYSSNNNTIFTTPVVNSAIISGAGTNVLTITGATLAMNGTYYRCAITGSSPCASPIFSDPVLLTVQNLSITNPVSQSICNTANTASFSVTTAGPAPDYFIWEYNDGTGWVTIEDQSQLAGNISFGGDVFTNTLVVNDIILTNTTWQFRANAVIESTGDIATSSPATLTVSQPATIPSTPANQTVCYIGGSANFTVSASNAVSYQWQFSSVGGSNPSDWTTIGNPTGPTGITYSGFTSNQLGLAVSSDVSPVVNYYYRAIAVSASPCDNSQPSAQAQLIINNPNVAIATPDGTVSCGGALVALNASGATTYTWSSVPASVPALASAASISVAPTVNTLYTVNGTTAGCTKSASVNVTVSVATVATATPSAATVCPGAAVQLTAAGVQPTPTAANLYTFTNNPSPLPTLDPMTGSTQLLASALDDTASAVTPIGFTFNFAGTNYTQFSANVNGLLRLGSTAVTTSFSNTAANAGTNTPAIMPYFDDLSTGTNGKVHYVVTGSAPNRILTVEWFVVVPRSTATGGTAAAKFQAKLYEGTNVIDYVYGPGMVVNTANSGASIGIATSSTVYNNVVVTTNLNSTTTFTTNNTAAIPSGQVYRFAPGNLQTYSYLWTALTPDPTLTNTTSAIASANPTAASTTYQVVVTSNTGCKDTKTVTVTTESGVNNFVQPVAQTFCAGQTATLSASASGAGLVYTWYKVGTPASVGTGATLSFPSATTAATGDYNVVVTATCGPGVTSNTVHLQINPLPTATISGTVTKCQNDPVSSVTFTGSNGTAPYTFIYSLNGGADTPITSNLAGIATIVVPTGTATSYNYTLKSVSDSSATACSQSQTGTATILVNPVPSNVTASASLSPVCVNSFFNLTSSASPIAGGFAQNFDSVTAPALPAGWASTVTGEATACVTRATGADTAPNTAFIADVSTVSDKSLSTPVIPIGSTTAQLTFRHSYTFEGTTSFFDGGVLEIKIGAGAYTDIVTAGGSFVTNGYNGTISTGFSNPLGGRSAWCNTSSGYKTVTVNLPAAAAGQNIQLRWRLGSDTSTGSTGWSIDTVSLVDVVAQTYSWESIPTGFTSSLQNPTGLNATQNTTYKVTVTTSAGCKTSATTDVVADQLPVATTSGSGSKSICSNATYTLTSGEAAANYGTILWTVQSGLGSITAGSTTVTPQYTAVAADAGTDVTLLMTVTSNNTCATTATATYTLHVDPLPTASTSGSGTKSICAYSSYTLTASEATASYGTILWTVQSGAGSITAGSTTLTPKYTPVNADAGTNVTLLMTVTSNNACGTATATATYTFYVYPIPTVSTILNNISYYSGFATAAISLTGTPAGVTFNITGGAAAGLADVPNVNTIPSFIPTPITTPTTVTVTPVANGCTGVAKTYQLIPIPVVANITSSHCGTVNNGLNNQIQAGNVSVPGYTTTGYRFEVTNTATGEVAYVDTVQSMFKLTDTSIYAYGTTFAIRVAVILNGHVQGFFGNTCTLTTASVQTTKVVTAQCGATLAAINSNINANSVSSTNLYRFRVALASAPTTYYLLERSVPNFNLSMVAGLPLTYETEYKVDVQIRVKLAGFEAWSQFGAVCSIFTPEAPTTSLTIDDCELVATSYTQAIHIIPYPGATSYRVLLTGYDENGDVNYSQFIVTTSTTFTLSQFTGLSPDTAYSVEVAINLFGNYTPYGKTCSVTTPGTAPATKDVITFRAVAYPNPFANNFMIDVKSSSQSSVNLKVYDMIGRLVEQRDVRVSDLVNSAIGERYPSGVYNVVVSQDESVQTVRVVKR</sequence>
<feature type="domain" description="Ig-like" evidence="2">
    <location>
        <begin position="2263"/>
        <end position="2359"/>
    </location>
</feature>
<dbReference type="Proteomes" id="UP000296862">
    <property type="component" value="Chromosome"/>
</dbReference>
<dbReference type="Gene3D" id="2.60.40.10">
    <property type="entry name" value="Immunoglobulins"/>
    <property type="match status" value="2"/>
</dbReference>
<dbReference type="InterPro" id="IPR008964">
    <property type="entry name" value="Invasin/intimin_cell_adhesion"/>
</dbReference>
<gene>
    <name evidence="3" type="ORF">GS03_02518</name>
</gene>
<evidence type="ECO:0000256" key="1">
    <source>
        <dbReference type="ARBA" id="ARBA00022729"/>
    </source>
</evidence>
<keyword evidence="4" id="KW-1185">Reference proteome</keyword>
<evidence type="ECO:0000313" key="4">
    <source>
        <dbReference type="Proteomes" id="UP000296862"/>
    </source>
</evidence>
<reference evidence="3 4" key="1">
    <citation type="submission" date="2019-04" db="EMBL/GenBank/DDBJ databases">
        <title>Flavobacterium sp. GS03.</title>
        <authorList>
            <person name="Kim H."/>
        </authorList>
    </citation>
    <scope>NUCLEOTIDE SEQUENCE [LARGE SCALE GENOMIC DNA]</scope>
    <source>
        <strain evidence="3 4">GS03</strain>
    </source>
</reference>
<dbReference type="SUPFAM" id="SSF49373">
    <property type="entry name" value="Invasin/intimin cell-adhesion fragments"/>
    <property type="match status" value="1"/>
</dbReference>
<evidence type="ECO:0000259" key="2">
    <source>
        <dbReference type="PROSITE" id="PS50835"/>
    </source>
</evidence>
<dbReference type="EMBL" id="CP038810">
    <property type="protein sequence ID" value="QBZ99006.1"/>
    <property type="molecule type" value="Genomic_DNA"/>
</dbReference>
<dbReference type="InterPro" id="IPR003599">
    <property type="entry name" value="Ig_sub"/>
</dbReference>
<dbReference type="InterPro" id="IPR007110">
    <property type="entry name" value="Ig-like_dom"/>
</dbReference>
<dbReference type="Pfam" id="PF18962">
    <property type="entry name" value="Por_Secre_tail"/>
    <property type="match status" value="1"/>
</dbReference>
<accession>A0A4P7PW22</accession>
<dbReference type="InterPro" id="IPR013783">
    <property type="entry name" value="Ig-like_fold"/>
</dbReference>
<dbReference type="OrthoDB" id="1652165at2"/>
<dbReference type="Pfam" id="PF20009">
    <property type="entry name" value="GEVED"/>
    <property type="match status" value="1"/>
</dbReference>
<proteinExistence type="predicted"/>
<organism evidence="3 4">
    <name type="scientific">Flavobacterium sangjuense</name>
    <dbReference type="NCBI Taxonomy" id="2518177"/>
    <lineage>
        <taxon>Bacteria</taxon>
        <taxon>Pseudomonadati</taxon>
        <taxon>Bacteroidota</taxon>
        <taxon>Flavobacteriia</taxon>
        <taxon>Flavobacteriales</taxon>
        <taxon>Flavobacteriaceae</taxon>
        <taxon>Flavobacterium</taxon>
    </lineage>
</organism>
<dbReference type="KEGG" id="fsn:GS03_02518"/>
<dbReference type="InterPro" id="IPR036179">
    <property type="entry name" value="Ig-like_dom_sf"/>
</dbReference>
<feature type="domain" description="Ig-like" evidence="2">
    <location>
        <begin position="1674"/>
        <end position="1761"/>
    </location>
</feature>
<dbReference type="InterPro" id="IPR026444">
    <property type="entry name" value="Secre_tail"/>
</dbReference>
<keyword evidence="1" id="KW-0732">Signal</keyword>
<dbReference type="SMART" id="SM00710">
    <property type="entry name" value="PbH1"/>
    <property type="match status" value="11"/>
</dbReference>
<protein>
    <recommendedName>
        <fullName evidence="2">Ig-like domain-containing protein</fullName>
    </recommendedName>
</protein>
<evidence type="ECO:0000313" key="3">
    <source>
        <dbReference type="EMBL" id="QBZ99006.1"/>
    </source>
</evidence>